<dbReference type="GO" id="GO:0016020">
    <property type="term" value="C:membrane"/>
    <property type="evidence" value="ECO:0007669"/>
    <property type="project" value="UniProtKB-SubCell"/>
</dbReference>
<feature type="transmembrane region" description="Helical" evidence="6">
    <location>
        <begin position="378"/>
        <end position="398"/>
    </location>
</feature>
<keyword evidence="5 6" id="KW-0472">Membrane</keyword>
<dbReference type="Gene3D" id="1.20.1740.10">
    <property type="entry name" value="Amino acid/polyamine transporter I"/>
    <property type="match status" value="1"/>
</dbReference>
<reference evidence="7 8" key="1">
    <citation type="submission" date="2024-01" db="EMBL/GenBank/DDBJ databases">
        <title>A draft genome for a cacao thread blight-causing isolate of Paramarasmius palmivorus.</title>
        <authorList>
            <person name="Baruah I.K."/>
            <person name="Bukari Y."/>
            <person name="Amoako-Attah I."/>
            <person name="Meinhardt L.W."/>
            <person name="Bailey B.A."/>
            <person name="Cohen S.P."/>
        </authorList>
    </citation>
    <scope>NUCLEOTIDE SEQUENCE [LARGE SCALE GENOMIC DNA]</scope>
    <source>
        <strain evidence="7 8">GH-12</strain>
    </source>
</reference>
<protein>
    <submittedName>
        <fullName evidence="7">Polyamine transporter tpo5</fullName>
    </submittedName>
</protein>
<evidence type="ECO:0000313" key="8">
    <source>
        <dbReference type="Proteomes" id="UP001383192"/>
    </source>
</evidence>
<dbReference type="PANTHER" id="PTHR45649:SF4">
    <property type="entry name" value="TRANSPORTER, PUTATIVE (EUROFUNG)-RELATED"/>
    <property type="match status" value="1"/>
</dbReference>
<accession>A0AAW0D493</accession>
<dbReference type="AlphaFoldDB" id="A0AAW0D493"/>
<feature type="transmembrane region" description="Helical" evidence="6">
    <location>
        <begin position="484"/>
        <end position="501"/>
    </location>
</feature>
<keyword evidence="4 6" id="KW-1133">Transmembrane helix</keyword>
<feature type="transmembrane region" description="Helical" evidence="6">
    <location>
        <begin position="137"/>
        <end position="159"/>
    </location>
</feature>
<organism evidence="7 8">
    <name type="scientific">Paramarasmius palmivorus</name>
    <dbReference type="NCBI Taxonomy" id="297713"/>
    <lineage>
        <taxon>Eukaryota</taxon>
        <taxon>Fungi</taxon>
        <taxon>Dikarya</taxon>
        <taxon>Basidiomycota</taxon>
        <taxon>Agaricomycotina</taxon>
        <taxon>Agaricomycetes</taxon>
        <taxon>Agaricomycetidae</taxon>
        <taxon>Agaricales</taxon>
        <taxon>Marasmiineae</taxon>
        <taxon>Marasmiaceae</taxon>
        <taxon>Paramarasmius</taxon>
    </lineage>
</organism>
<feature type="transmembrane region" description="Helical" evidence="6">
    <location>
        <begin position="78"/>
        <end position="100"/>
    </location>
</feature>
<dbReference type="Pfam" id="PF13520">
    <property type="entry name" value="AA_permease_2"/>
    <property type="match status" value="1"/>
</dbReference>
<evidence type="ECO:0000256" key="1">
    <source>
        <dbReference type="ARBA" id="ARBA00004141"/>
    </source>
</evidence>
<feature type="transmembrane region" description="Helical" evidence="6">
    <location>
        <begin position="283"/>
        <end position="307"/>
    </location>
</feature>
<feature type="transmembrane region" description="Helical" evidence="6">
    <location>
        <begin position="329"/>
        <end position="357"/>
    </location>
</feature>
<dbReference type="PANTHER" id="PTHR45649">
    <property type="entry name" value="AMINO-ACID PERMEASE BAT1"/>
    <property type="match status" value="1"/>
</dbReference>
<proteinExistence type="predicted"/>
<gene>
    <name evidence="7" type="primary">TPO5_6</name>
    <name evidence="7" type="ORF">VNI00_007678</name>
</gene>
<dbReference type="GO" id="GO:0022857">
    <property type="term" value="F:transmembrane transporter activity"/>
    <property type="evidence" value="ECO:0007669"/>
    <property type="project" value="InterPro"/>
</dbReference>
<evidence type="ECO:0000256" key="5">
    <source>
        <dbReference type="ARBA" id="ARBA00023136"/>
    </source>
</evidence>
<keyword evidence="3 6" id="KW-0812">Transmembrane</keyword>
<comment type="caution">
    <text evidence="7">The sequence shown here is derived from an EMBL/GenBank/DDBJ whole genome shotgun (WGS) entry which is preliminary data.</text>
</comment>
<feature type="transmembrane region" description="Helical" evidence="6">
    <location>
        <begin position="46"/>
        <end position="66"/>
    </location>
</feature>
<evidence type="ECO:0000313" key="7">
    <source>
        <dbReference type="EMBL" id="KAK7045425.1"/>
    </source>
</evidence>
<evidence type="ECO:0000256" key="3">
    <source>
        <dbReference type="ARBA" id="ARBA00022692"/>
    </source>
</evidence>
<evidence type="ECO:0000256" key="6">
    <source>
        <dbReference type="SAM" id="Phobius"/>
    </source>
</evidence>
<sequence length="527" mass="58443">MEAERDGKQSLDNKIGVGWEATWGETYQDIRDMHRLGKKQVFKRNFGFWGTLGFVSIYMATWEVALISSSAGFRNGGFAGLLWTYIGTTTCYASIVASLAELESMAPTSGGQYHWVSEFAPAEYQKFLSYSMGWMSALAWLSANASGAFLNVTIIQTCLEVTRPEFSFTNWQFTLIMLGFIIVILGFNTIGSRALPVFETLSLVGHVLAFLIVFVVCWVMCRPLNTARDVFTRFVESGGWGNVGTGCLISQVTVIYCIIGSDSIVHISEEVEDASSIVPRTMWWSYVCNVVLGGIMLITMLFCIGPLEDVLQADTPYVPLFRNTGSPRVALFLTVILFILLTAANITSFATVSREVWAFARDRGFPFSRWISRMNRKYNIPFNSAYLTAVGGGCLSLINLGSTFAFNIMVSLPILALLSTYMITTGCILLLRIKGEPLPPARWSLGRFGLPINVFAFFYSAFVIVFSCFPTSPPAGLRDTNWAPLIWFGVLAFSMMTYALHGKRHFTPPVMFVEGRRMEGVGIQATG</sequence>
<feature type="transmembrane region" description="Helical" evidence="6">
    <location>
        <begin position="404"/>
        <end position="431"/>
    </location>
</feature>
<feature type="transmembrane region" description="Helical" evidence="6">
    <location>
        <begin position="171"/>
        <end position="191"/>
    </location>
</feature>
<dbReference type="Proteomes" id="UP001383192">
    <property type="component" value="Unassembled WGS sequence"/>
</dbReference>
<dbReference type="PIRSF" id="PIRSF006060">
    <property type="entry name" value="AA_transporter"/>
    <property type="match status" value="1"/>
</dbReference>
<dbReference type="InterPro" id="IPR002293">
    <property type="entry name" value="AA/rel_permease1"/>
</dbReference>
<name>A0AAW0D493_9AGAR</name>
<feature type="transmembrane region" description="Helical" evidence="6">
    <location>
        <begin position="452"/>
        <end position="472"/>
    </location>
</feature>
<feature type="transmembrane region" description="Helical" evidence="6">
    <location>
        <begin position="203"/>
        <end position="221"/>
    </location>
</feature>
<keyword evidence="8" id="KW-1185">Reference proteome</keyword>
<comment type="subcellular location">
    <subcellularLocation>
        <location evidence="1">Membrane</location>
        <topology evidence="1">Multi-pass membrane protein</topology>
    </subcellularLocation>
</comment>
<keyword evidence="2" id="KW-0813">Transport</keyword>
<evidence type="ECO:0000256" key="4">
    <source>
        <dbReference type="ARBA" id="ARBA00022989"/>
    </source>
</evidence>
<dbReference type="EMBL" id="JAYKXP010000025">
    <property type="protein sequence ID" value="KAK7045425.1"/>
    <property type="molecule type" value="Genomic_DNA"/>
</dbReference>
<evidence type="ECO:0000256" key="2">
    <source>
        <dbReference type="ARBA" id="ARBA00022448"/>
    </source>
</evidence>